<dbReference type="Gene3D" id="3.30.60.90">
    <property type="match status" value="1"/>
</dbReference>
<dbReference type="GO" id="GO:0008168">
    <property type="term" value="F:methyltransferase activity"/>
    <property type="evidence" value="ECO:0007669"/>
    <property type="project" value="UniProtKB-KW"/>
</dbReference>
<keyword evidence="7" id="KW-0808">Transferase</keyword>
<evidence type="ECO:0000256" key="1">
    <source>
        <dbReference type="ARBA" id="ARBA00022723"/>
    </source>
</evidence>
<feature type="compositionally biased region" description="Acidic residues" evidence="5">
    <location>
        <begin position="1070"/>
        <end position="1081"/>
    </location>
</feature>
<dbReference type="Gene3D" id="3.40.50.150">
    <property type="entry name" value="Vaccinia Virus protein VP39"/>
    <property type="match status" value="2"/>
</dbReference>
<feature type="compositionally biased region" description="Polar residues" evidence="5">
    <location>
        <begin position="984"/>
        <end position="998"/>
    </location>
</feature>
<feature type="region of interest" description="Disordered" evidence="5">
    <location>
        <begin position="968"/>
        <end position="1082"/>
    </location>
</feature>
<dbReference type="EMBL" id="CBTN010000105">
    <property type="protein sequence ID" value="CDH60761.1"/>
    <property type="molecule type" value="Genomic_DNA"/>
</dbReference>
<feature type="compositionally biased region" description="Basic residues" evidence="5">
    <location>
        <begin position="1028"/>
        <end position="1039"/>
    </location>
</feature>
<feature type="compositionally biased region" description="Basic and acidic residues" evidence="5">
    <location>
        <begin position="201"/>
        <end position="212"/>
    </location>
</feature>
<feature type="region of interest" description="Disordered" evidence="5">
    <location>
        <begin position="286"/>
        <end position="320"/>
    </location>
</feature>
<feature type="compositionally biased region" description="Polar residues" evidence="5">
    <location>
        <begin position="772"/>
        <end position="784"/>
    </location>
</feature>
<dbReference type="SUPFAM" id="SSF53335">
    <property type="entry name" value="S-adenosyl-L-methionine-dependent methyltransferases"/>
    <property type="match status" value="1"/>
</dbReference>
<proteinExistence type="predicted"/>
<sequence>MSYSDESSASNAFNWQLMSNGQGASPQQTSEQQAFDIHYNQYQAYYYNHPHVYNNYAADQNAAYYYHIYYGYHPGVNQHAYHHHHHYPMVENGYSYVENSTSYHHSSSTVEPSAPAPPPPPSKSSQSQTQNAPSSSQPRKDEKVSISEGSSSRSHEKTVCNIEVDGAVPTTTTTNRKPVFKQSKFGSFMGKLLLVKSKGGNGKDDKGHEKTNISKKSGLHRSAAEKTTSSSRHHHQQQQNLMATNYFQIRKEVPGADNVVMATNKTEDDNKEKKWVSDSITAATTTANVVIDDAPPSPSSKSTQEEDNVTQPHDKGNVDVDSLFDDVSSLSSLQSDDSVLGPWMLDEQDDYNDDEDSQSWCIDCDALPEQQNPLEPTLMCDGCKTKWMFRTVSLINKIAAAAIHQRRRRPAVRPPKEKRSKVSGQQKEKMGNKTTRKRATTPTSGAKRKAKAQQHREQKLPPPTKSRASKAIQKKTNGGKKKKDEFVTTGAFMTRNTAKQLADPEHGFHPNPHGFTRMQQVEVLNFNGHWYRGVLTMMNANRVKVEYIDWQDQEEWIIMSSRRLRTIKPDKIMTESVHEEDRDPLLPQTTSTTENMTMTIKAKDDDYVTATLDTDPHQISNDNEVYLTRRMAKELKDEHGFRINTFGYRYNRAVAVTCKRGVMGKKNIEYLGYLREMRDTQIRVWYPTLRQSDWLVVGSRRLRLLTSEEEKALEEEGKKMESLLQQPPPQSSAPTKEKNESDAAISMNPSSVSPSTKRRKASRSSAKKDTPKPTTCETPSQQPKVSKGKEVETNVSIAPATTAPKSTKKISSQECTTQFTTTGAFATRRAMRQLQDEHGFVPNPYGYYNNQPIEVLNTRTAKGKFFWERGHLVGMKPGYVKVRYDGWSDIYDEWFMVGSRKIRPASTESNEPSASTATTATAAGAGNEGGIAATGGDLLCLEDNPELRHEKRPHRLIGPEDYLQLGYLVPIVDPPPPPPPPPATISTSPLSRSVPTKSKLTRIPDNENDDKDDDAIIDNDDDEDYTCKKRIGRRRRKRQASATNNRGKRRRRNNTTATTKAQSRKRDREKEEEEDDGEWEEQVFPSKIPISTLIRRGRPVDDDDNHGFIANVYGYDYMQHVQVLHLDKKWYEARLVRMERNMVRVHFCGWIDKFDEYIRVGSRRIQVIENDHEVECIEPFYKERYESAAYQQCQHDHQMDQERAKAAAATAAELAQRMAEMRRSRRRTLENMPTEEEGSGDIDVDGNKVFCRQCGVIIKQFRYYCTYCESSAEDGTTHSFDLCLLCFDQQFPFWHEHPRSSFAVQAVIDSEAGPMPIKGELVTVWEEDVIEDTSAATAADKDTEGGETATTTAAASKQDHVEEASQVFTGSSAIDTAEQGYKYLKRWQRRKVCAFCNDDDDTSEDLGKFIGPFVIATFNKNGVERKRQFWVHDACARYSPEVFCTPEGKWYNVTLALRRGRGMRCYGCKEKGATIGCFESKCNKSFHLPCADKPVNYFRNGLIFFCPTHEAYYNKKDTYVNVFKCDGCQKEMQDESWYTCLPCASSYFRSYDLCGECFDTLPDRNHPHDEDDFEETSFAILKEVEAEKAREEARAKELAAAKRKKSLFPKKRRLRAGESPDITCCYCGTTESEEWRKGYDGGIVMCRPCFEMALLVDNNDGGRPLISEPNTLINDPVVAADSYVTQIEDYTHKPYLTRDALSSTKFSNDGKVAPVPRLSTYEPQPHQLFSLVFDSTYYDIPGRAPRWATHSGTDYHGTWLPQTVRRSILKHTDKDERVLSNFLGRGTDAIECFLLQRRCVGVDINPAAVALSQRNCCFEIPPGMTSAEYRPIIAQADSRHLEGSLFGDESFHHILSHPPYKDCVAYSTHLEGDLSRFTNIEEFKMEYVKVVQESWRLLKMGRQLTLGIGDNREHCFYIPVGFRLLRQYIDNGFELEELVIKRQRYCSAFGLGTYLCVQFDFLVFTHEFIATFRKIPLSNMDRMMPQETDAQQQPSQDQIKLSYTQHGVPSSAILRKSVVMGTVWVFKPTEQYRFEQLCMSRMVERFGRDDTNWEQVHLEFQTNEAEQQLLLSRGNEDNSAMKCKQKKDESTLSEYEQQRLKRIEENTRMLVQLGLISELSEESTDVMHYETMMTKPSLPEAPLRLIISAHQPQLLAHQINAYRQTLMQLARDAVNKLAPQGMLIIGTQDIRSADGKLWPMGMLVLEDIERTVDATMLKLKEMVVAVPDGYSKDRKQETTASLPSSTQLDKEEDIVDIVDEHLPIVHAVYLVFQKL</sequence>
<keyword evidence="4" id="KW-0175">Coiled coil</keyword>
<dbReference type="InterPro" id="IPR013083">
    <property type="entry name" value="Znf_RING/FYVE/PHD"/>
</dbReference>
<dbReference type="InterPro" id="IPR034732">
    <property type="entry name" value="EPHD"/>
</dbReference>
<dbReference type="GO" id="GO:0032259">
    <property type="term" value="P:methylation"/>
    <property type="evidence" value="ECO:0007669"/>
    <property type="project" value="UniProtKB-KW"/>
</dbReference>
<evidence type="ECO:0000259" key="6">
    <source>
        <dbReference type="PROSITE" id="PS51805"/>
    </source>
</evidence>
<keyword evidence="3" id="KW-0862">Zinc</keyword>
<feature type="region of interest" description="Disordered" evidence="5">
    <location>
        <begin position="713"/>
        <end position="811"/>
    </location>
</feature>
<dbReference type="InterPro" id="IPR029063">
    <property type="entry name" value="SAM-dependent_MTases_sf"/>
</dbReference>
<feature type="domain" description="PHD-type" evidence="6">
    <location>
        <begin position="1390"/>
        <end position="1510"/>
    </location>
</feature>
<dbReference type="STRING" id="1263082.A0A068SHJ1"/>
<name>A0A068SHJ1_9FUNG</name>
<dbReference type="VEuPathDB" id="FungiDB:LCOR_11540.1"/>
<dbReference type="Proteomes" id="UP000027586">
    <property type="component" value="Unassembled WGS sequence"/>
</dbReference>
<dbReference type="SMART" id="SM00249">
    <property type="entry name" value="PHD"/>
    <property type="match status" value="1"/>
</dbReference>
<feature type="compositionally biased region" description="Pro residues" evidence="5">
    <location>
        <begin position="972"/>
        <end position="983"/>
    </location>
</feature>
<evidence type="ECO:0000256" key="2">
    <source>
        <dbReference type="ARBA" id="ARBA00022771"/>
    </source>
</evidence>
<dbReference type="PANTHER" id="PTHR24216">
    <property type="entry name" value="PAXILLIN-RELATED"/>
    <property type="match status" value="1"/>
</dbReference>
<dbReference type="PROSITE" id="PS51805">
    <property type="entry name" value="EPHD"/>
    <property type="match status" value="1"/>
</dbReference>
<keyword evidence="7" id="KW-0489">Methyltransferase</keyword>
<dbReference type="Gene3D" id="2.30.30.140">
    <property type="match status" value="3"/>
</dbReference>
<feature type="compositionally biased region" description="Basic residues" evidence="5">
    <location>
        <begin position="404"/>
        <end position="421"/>
    </location>
</feature>
<dbReference type="InterPro" id="IPR043145">
    <property type="entry name" value="Znf_ZZ_sf"/>
</dbReference>
<feature type="compositionally biased region" description="Low complexity" evidence="5">
    <location>
        <begin position="1346"/>
        <end position="1355"/>
    </location>
</feature>
<feature type="region of interest" description="Disordered" evidence="5">
    <location>
        <begin position="403"/>
        <end position="483"/>
    </location>
</feature>
<feature type="region of interest" description="Disordered" evidence="5">
    <location>
        <begin position="100"/>
        <end position="163"/>
    </location>
</feature>
<dbReference type="SMART" id="SM00743">
    <property type="entry name" value="Agenet"/>
    <property type="match status" value="1"/>
</dbReference>
<evidence type="ECO:0000313" key="7">
    <source>
        <dbReference type="EMBL" id="CDH60761.1"/>
    </source>
</evidence>
<dbReference type="PANTHER" id="PTHR24216:SF65">
    <property type="entry name" value="PAXILLIN-LIKE PROTEIN 1"/>
    <property type="match status" value="1"/>
</dbReference>
<accession>A0A068SHJ1</accession>
<gene>
    <name evidence="7" type="ORF">LCOR_11540.1</name>
</gene>
<feature type="compositionally biased region" description="Polar residues" evidence="5">
    <location>
        <begin position="128"/>
        <end position="137"/>
    </location>
</feature>
<evidence type="ECO:0000256" key="4">
    <source>
        <dbReference type="SAM" id="Coils"/>
    </source>
</evidence>
<feature type="region of interest" description="Disordered" evidence="5">
    <location>
        <begin position="196"/>
        <end position="238"/>
    </location>
</feature>
<dbReference type="Gene3D" id="3.30.40.10">
    <property type="entry name" value="Zinc/RING finger domain, C3HC4 (zinc finger)"/>
    <property type="match status" value="1"/>
</dbReference>
<dbReference type="Pfam" id="PF13771">
    <property type="entry name" value="zf-HC5HC2H"/>
    <property type="match status" value="1"/>
</dbReference>
<feature type="coiled-coil region" evidence="4">
    <location>
        <begin position="1204"/>
        <end position="1231"/>
    </location>
</feature>
<feature type="compositionally biased region" description="Low complexity" evidence="5">
    <location>
        <begin position="904"/>
        <end position="925"/>
    </location>
</feature>
<reference evidence="7" key="1">
    <citation type="submission" date="2013-08" db="EMBL/GenBank/DDBJ databases">
        <title>Gene expansion shapes genome architecture in the human pathogen Lichtheimia corymbifera: an evolutionary genomics analysis in the ancient terrestrial Mucorales (Mucoromycotina).</title>
        <authorList>
            <person name="Schwartze V.U."/>
            <person name="Winter S."/>
            <person name="Shelest E."/>
            <person name="Marcet-Houben M."/>
            <person name="Horn F."/>
            <person name="Wehner S."/>
            <person name="Hoffmann K."/>
            <person name="Riege K."/>
            <person name="Sammeth M."/>
            <person name="Nowrousian M."/>
            <person name="Valiante V."/>
            <person name="Linde J."/>
            <person name="Jacobsen I.D."/>
            <person name="Marz M."/>
            <person name="Brakhage A.A."/>
            <person name="Gabaldon T."/>
            <person name="Bocker S."/>
            <person name="Voigt K."/>
        </authorList>
    </citation>
    <scope>NUCLEOTIDE SEQUENCE [LARGE SCALE GENOMIC DNA]</scope>
    <source>
        <strain evidence="7">FSU 9682</strain>
    </source>
</reference>
<feature type="compositionally biased region" description="Acidic residues" evidence="5">
    <location>
        <begin position="346"/>
        <end position="357"/>
    </location>
</feature>
<dbReference type="CDD" id="cd15571">
    <property type="entry name" value="ePHD"/>
    <property type="match status" value="1"/>
</dbReference>
<feature type="region of interest" description="Disordered" evidence="5">
    <location>
        <begin position="904"/>
        <end position="929"/>
    </location>
</feature>
<organism evidence="7 8">
    <name type="scientific">Lichtheimia corymbifera JMRC:FSU:9682</name>
    <dbReference type="NCBI Taxonomy" id="1263082"/>
    <lineage>
        <taxon>Eukaryota</taxon>
        <taxon>Fungi</taxon>
        <taxon>Fungi incertae sedis</taxon>
        <taxon>Mucoromycota</taxon>
        <taxon>Mucoromycotina</taxon>
        <taxon>Mucoromycetes</taxon>
        <taxon>Mucorales</taxon>
        <taxon>Lichtheimiaceae</taxon>
        <taxon>Lichtheimia</taxon>
    </lineage>
</organism>
<evidence type="ECO:0000256" key="5">
    <source>
        <dbReference type="SAM" id="MobiDB-lite"/>
    </source>
</evidence>
<dbReference type="OrthoDB" id="161570at2759"/>
<keyword evidence="8" id="KW-1185">Reference proteome</keyword>
<dbReference type="InterPro" id="IPR001965">
    <property type="entry name" value="Znf_PHD"/>
</dbReference>
<keyword evidence="2" id="KW-0863">Zinc-finger</keyword>
<dbReference type="SUPFAM" id="SSF63748">
    <property type="entry name" value="Tudor/PWWP/MBT"/>
    <property type="match status" value="1"/>
</dbReference>
<protein>
    <submittedName>
        <fullName evidence="7">Dna methylase</fullName>
    </submittedName>
</protein>
<comment type="caution">
    <text evidence="7">The sequence shown here is derived from an EMBL/GenBank/DDBJ whole genome shotgun (WGS) entry which is preliminary data.</text>
</comment>
<feature type="region of interest" description="Disordered" evidence="5">
    <location>
        <begin position="335"/>
        <end position="357"/>
    </location>
</feature>
<evidence type="ECO:0000256" key="3">
    <source>
        <dbReference type="ARBA" id="ARBA00022833"/>
    </source>
</evidence>
<dbReference type="InterPro" id="IPR014002">
    <property type="entry name" value="Agenet_dom_plant"/>
</dbReference>
<keyword evidence="1" id="KW-0479">Metal-binding</keyword>
<feature type="compositionally biased region" description="Acidic residues" evidence="5">
    <location>
        <begin position="1006"/>
        <end position="1024"/>
    </location>
</feature>
<evidence type="ECO:0000313" key="8">
    <source>
        <dbReference type="Proteomes" id="UP000027586"/>
    </source>
</evidence>
<dbReference type="SUPFAM" id="SSF57716">
    <property type="entry name" value="Glucocorticoid receptor-like (DNA-binding domain)"/>
    <property type="match status" value="1"/>
</dbReference>
<dbReference type="GO" id="GO:0008270">
    <property type="term" value="F:zinc ion binding"/>
    <property type="evidence" value="ECO:0007669"/>
    <property type="project" value="UniProtKB-KW"/>
</dbReference>
<feature type="region of interest" description="Disordered" evidence="5">
    <location>
        <begin position="1335"/>
        <end position="1358"/>
    </location>
</feature>
<dbReference type="SUPFAM" id="SSF57850">
    <property type="entry name" value="RING/U-box"/>
    <property type="match status" value="2"/>
</dbReference>